<sequence length="274" mass="31897">MSIIPKNNKCCAVLDEVDVYSDVYTSDNRKLWDNRTIPYKFDKDISFELKTSVMKAMERIAEVSSIVFEERNDQKDYIKIVDKGGYWSFIGKQGGKQKLSVTENWPHPIGHAMHELMHALGFHHEHCRPDRDEHIKILVKGDNKSNINYEKLEKSDVLCYGPYDFESIMHYSEKQGVKAKSGTNSKIGQRERLSSGDKLALNKLYPRVVFLFRKKIVLNRRNLRRLRRLTSNYLTYNLSKLPRQNTNNLTINNFFNGYPFDPDADPDADPIDSK</sequence>
<reference evidence="5 6" key="4">
    <citation type="submission" date="2017-10" db="EMBL/GenBank/DDBJ databases">
        <title>Genome analyses suggest a sexual origin of heterokaryosis in a supposedly ancient asexual fungus.</title>
        <authorList>
            <person name="Corradi N."/>
            <person name="Sedzielewska K."/>
            <person name="Noel J."/>
            <person name="Charron P."/>
            <person name="Farinelli L."/>
            <person name="Marton T."/>
            <person name="Kruger M."/>
            <person name="Pelin A."/>
            <person name="Brachmann A."/>
            <person name="Corradi N."/>
        </authorList>
    </citation>
    <scope>NUCLEOTIDE SEQUENCE [LARGE SCALE GENOMIC DNA]</scope>
    <source>
        <strain evidence="5 6">A1</strain>
    </source>
</reference>
<reference evidence="5 6" key="3">
    <citation type="submission" date="2017-10" db="EMBL/GenBank/DDBJ databases">
        <title>Extensive intraspecific genome diversity in a model arbuscular mycorrhizal fungus.</title>
        <authorList>
            <person name="Chen E.C.H."/>
            <person name="Morin E."/>
            <person name="Baudet D."/>
            <person name="Noel J."/>
            <person name="Ndikumana S."/>
            <person name="Charron P."/>
            <person name="St-Onge C."/>
            <person name="Giorgi J."/>
            <person name="Grigoriev I.V."/>
            <person name="Roux C."/>
            <person name="Martin F.M."/>
            <person name="Corradi N."/>
        </authorList>
    </citation>
    <scope>NUCLEOTIDE SEQUENCE [LARGE SCALE GENOMIC DNA]</scope>
    <source>
        <strain evidence="5 6">A1</strain>
    </source>
</reference>
<feature type="binding site" evidence="1">
    <location>
        <position position="118"/>
    </location>
    <ligand>
        <name>Zn(2+)</name>
        <dbReference type="ChEBI" id="CHEBI:29105"/>
        <note>catalytic</note>
    </ligand>
</feature>
<evidence type="ECO:0000259" key="3">
    <source>
        <dbReference type="PROSITE" id="PS51864"/>
    </source>
</evidence>
<dbReference type="VEuPathDB" id="FungiDB:RhiirA1_502672"/>
<dbReference type="EC" id="3.4.24.-" evidence="2"/>
<dbReference type="AlphaFoldDB" id="A0A2I1EYN0"/>
<dbReference type="CDD" id="cd04280">
    <property type="entry name" value="ZnMc_astacin_like"/>
    <property type="match status" value="1"/>
</dbReference>
<reference evidence="4 7" key="1">
    <citation type="submission" date="2016-04" db="EMBL/GenBank/DDBJ databases">
        <title>Genome analyses suggest a sexual origin of heterokaryosis in a supposedly ancient asexual fungus.</title>
        <authorList>
            <person name="Ropars J."/>
            <person name="Sedzielewska K."/>
            <person name="Noel J."/>
            <person name="Charron P."/>
            <person name="Farinelli L."/>
            <person name="Marton T."/>
            <person name="Kruger M."/>
            <person name="Pelin A."/>
            <person name="Brachmann A."/>
            <person name="Corradi N."/>
        </authorList>
    </citation>
    <scope>NUCLEOTIDE SEQUENCE [LARGE SCALE GENOMIC DNA]</scope>
    <source>
        <strain evidence="4 7">A5</strain>
    </source>
</reference>
<keyword evidence="1 2" id="KW-0862">Zinc</keyword>
<keyword evidence="1 2" id="KW-0482">Metalloprotease</keyword>
<evidence type="ECO:0000313" key="5">
    <source>
        <dbReference type="EMBL" id="PKC70059.1"/>
    </source>
</evidence>
<dbReference type="Proteomes" id="UP000232688">
    <property type="component" value="Unassembled WGS sequence"/>
</dbReference>
<dbReference type="VEuPathDB" id="FungiDB:RhiirFUN_017660"/>
<dbReference type="Proteomes" id="UP000232722">
    <property type="component" value="Unassembled WGS sequence"/>
</dbReference>
<keyword evidence="1 2" id="KW-0378">Hydrolase</keyword>
<evidence type="ECO:0000256" key="1">
    <source>
        <dbReference type="PROSITE-ProRule" id="PRU01211"/>
    </source>
</evidence>
<feature type="binding site" evidence="1">
    <location>
        <position position="114"/>
    </location>
    <ligand>
        <name>Zn(2+)</name>
        <dbReference type="ChEBI" id="CHEBI:29105"/>
        <note>catalytic</note>
    </ligand>
</feature>
<dbReference type="EMBL" id="LLXJ01000870">
    <property type="protein sequence ID" value="PKC05502.1"/>
    <property type="molecule type" value="Genomic_DNA"/>
</dbReference>
<dbReference type="GO" id="GO:0004222">
    <property type="term" value="F:metalloendopeptidase activity"/>
    <property type="evidence" value="ECO:0007669"/>
    <property type="project" value="UniProtKB-UniRule"/>
</dbReference>
<dbReference type="GO" id="GO:0006508">
    <property type="term" value="P:proteolysis"/>
    <property type="evidence" value="ECO:0007669"/>
    <property type="project" value="UniProtKB-KW"/>
</dbReference>
<accession>A0A2I1EYN0</accession>
<dbReference type="PANTHER" id="PTHR10127">
    <property type="entry name" value="DISCOIDIN, CUB, EGF, LAMININ , AND ZINC METALLOPROTEASE DOMAIN CONTAINING"/>
    <property type="match status" value="1"/>
</dbReference>
<dbReference type="SUPFAM" id="SSF55486">
    <property type="entry name" value="Metalloproteases ('zincins'), catalytic domain"/>
    <property type="match status" value="1"/>
</dbReference>
<name>A0A2I1EYN0_9GLOM</name>
<dbReference type="InterPro" id="IPR006026">
    <property type="entry name" value="Peptidase_Metallo"/>
</dbReference>
<dbReference type="VEuPathDB" id="FungiDB:FUN_000295"/>
<comment type="caution">
    <text evidence="1">Lacks conserved residue(s) required for the propagation of feature annotation.</text>
</comment>
<dbReference type="GO" id="GO:0008270">
    <property type="term" value="F:zinc ion binding"/>
    <property type="evidence" value="ECO:0007669"/>
    <property type="project" value="UniProtKB-UniRule"/>
</dbReference>
<dbReference type="Gene3D" id="3.40.390.10">
    <property type="entry name" value="Collagenase (Catalytic Domain)"/>
    <property type="match status" value="1"/>
</dbReference>
<organism evidence="5 6">
    <name type="scientific">Rhizophagus irregularis</name>
    <dbReference type="NCBI Taxonomy" id="588596"/>
    <lineage>
        <taxon>Eukaryota</taxon>
        <taxon>Fungi</taxon>
        <taxon>Fungi incertae sedis</taxon>
        <taxon>Mucoromycota</taxon>
        <taxon>Glomeromycotina</taxon>
        <taxon>Glomeromycetes</taxon>
        <taxon>Glomerales</taxon>
        <taxon>Glomeraceae</taxon>
        <taxon>Rhizophagus</taxon>
    </lineage>
</organism>
<dbReference type="InterPro" id="IPR024079">
    <property type="entry name" value="MetalloPept_cat_dom_sf"/>
</dbReference>
<feature type="binding site" evidence="1">
    <location>
        <position position="124"/>
    </location>
    <ligand>
        <name>Zn(2+)</name>
        <dbReference type="ChEBI" id="CHEBI:29105"/>
        <note>catalytic</note>
    </ligand>
</feature>
<keyword evidence="1 2" id="KW-0479">Metal-binding</keyword>
<proteinExistence type="predicted"/>
<dbReference type="SMART" id="SM00235">
    <property type="entry name" value="ZnMc"/>
    <property type="match status" value="1"/>
</dbReference>
<dbReference type="PRINTS" id="PR00480">
    <property type="entry name" value="ASTACIN"/>
</dbReference>
<reference evidence="4 7" key="2">
    <citation type="submission" date="2017-09" db="EMBL/GenBank/DDBJ databases">
        <title>Extensive intraspecific genome diversity in a model arbuscular mycorrhizal fungus.</title>
        <authorList>
            <person name="Chen E.C."/>
            <person name="Morin E."/>
            <person name="Beaudet D."/>
            <person name="Noel J."/>
            <person name="Ndikumana S."/>
            <person name="Charron P."/>
            <person name="St-Onge C."/>
            <person name="Giorgi J."/>
            <person name="Grigoriev I.V."/>
            <person name="Roux C."/>
            <person name="Martin F.M."/>
            <person name="Corradi N."/>
        </authorList>
    </citation>
    <scope>NUCLEOTIDE SEQUENCE [LARGE SCALE GENOMIC DNA]</scope>
    <source>
        <strain evidence="4 7">A5</strain>
    </source>
</reference>
<comment type="cofactor">
    <cofactor evidence="1 2">
        <name>Zn(2+)</name>
        <dbReference type="ChEBI" id="CHEBI:29105"/>
    </cofactor>
    <text evidence="1 2">Binds 1 zinc ion per subunit.</text>
</comment>
<evidence type="ECO:0000313" key="7">
    <source>
        <dbReference type="Proteomes" id="UP000232722"/>
    </source>
</evidence>
<dbReference type="Pfam" id="PF01400">
    <property type="entry name" value="Astacin"/>
    <property type="match status" value="1"/>
</dbReference>
<dbReference type="PANTHER" id="PTHR10127:SF901">
    <property type="entry name" value="METALLOENDOPEPTIDASE"/>
    <property type="match status" value="1"/>
</dbReference>
<dbReference type="InterPro" id="IPR034035">
    <property type="entry name" value="Astacin-like_dom"/>
</dbReference>
<protein>
    <recommendedName>
        <fullName evidence="2">Metalloendopeptidase</fullName>
        <ecNumber evidence="2">3.4.24.-</ecNumber>
    </recommendedName>
</protein>
<feature type="domain" description="Peptidase M12A" evidence="3">
    <location>
        <begin position="22"/>
        <end position="207"/>
    </location>
</feature>
<evidence type="ECO:0000313" key="4">
    <source>
        <dbReference type="EMBL" id="PKC05502.1"/>
    </source>
</evidence>
<keyword evidence="1 2" id="KW-0645">Protease</keyword>
<comment type="caution">
    <text evidence="5">The sequence shown here is derived from an EMBL/GenBank/DDBJ whole genome shotgun (WGS) entry which is preliminary data.</text>
</comment>
<evidence type="ECO:0000256" key="2">
    <source>
        <dbReference type="RuleBase" id="RU361183"/>
    </source>
</evidence>
<dbReference type="InterPro" id="IPR001506">
    <property type="entry name" value="Peptidase_M12A"/>
</dbReference>
<feature type="active site" evidence="1">
    <location>
        <position position="115"/>
    </location>
</feature>
<dbReference type="OrthoDB" id="2354756at2759"/>
<gene>
    <name evidence="5" type="ORF">RhiirA1_502672</name>
    <name evidence="4" type="ORF">RhiirA5_378583</name>
</gene>
<dbReference type="PROSITE" id="PS51864">
    <property type="entry name" value="ASTACIN"/>
    <property type="match status" value="1"/>
</dbReference>
<dbReference type="EMBL" id="LLXH01000244">
    <property type="protein sequence ID" value="PKC70059.1"/>
    <property type="molecule type" value="Genomic_DNA"/>
</dbReference>
<evidence type="ECO:0000313" key="6">
    <source>
        <dbReference type="Proteomes" id="UP000232688"/>
    </source>
</evidence>